<organism evidence="2 3">
    <name type="scientific">Nonomuraea typhae</name>
    <dbReference type="NCBI Taxonomy" id="2603600"/>
    <lineage>
        <taxon>Bacteria</taxon>
        <taxon>Bacillati</taxon>
        <taxon>Actinomycetota</taxon>
        <taxon>Actinomycetes</taxon>
        <taxon>Streptosporangiales</taxon>
        <taxon>Streptosporangiaceae</taxon>
        <taxon>Nonomuraea</taxon>
    </lineage>
</organism>
<dbReference type="PROSITE" id="PS51186">
    <property type="entry name" value="GNAT"/>
    <property type="match status" value="1"/>
</dbReference>
<reference evidence="2 3" key="1">
    <citation type="submission" date="2024-10" db="EMBL/GenBank/DDBJ databases">
        <title>The Natural Products Discovery Center: Release of the First 8490 Sequenced Strains for Exploring Actinobacteria Biosynthetic Diversity.</title>
        <authorList>
            <person name="Kalkreuter E."/>
            <person name="Kautsar S.A."/>
            <person name="Yang D."/>
            <person name="Bader C.D."/>
            <person name="Teijaro C.N."/>
            <person name="Fluegel L."/>
            <person name="Davis C.M."/>
            <person name="Simpson J.R."/>
            <person name="Lauterbach L."/>
            <person name="Steele A.D."/>
            <person name="Gui C."/>
            <person name="Meng S."/>
            <person name="Li G."/>
            <person name="Viehrig K."/>
            <person name="Ye F."/>
            <person name="Su P."/>
            <person name="Kiefer A.F."/>
            <person name="Nichols A."/>
            <person name="Cepeda A.J."/>
            <person name="Yan W."/>
            <person name="Fan B."/>
            <person name="Jiang Y."/>
            <person name="Adhikari A."/>
            <person name="Zheng C.-J."/>
            <person name="Schuster L."/>
            <person name="Cowan T.M."/>
            <person name="Smanski M.J."/>
            <person name="Chevrette M.G."/>
            <person name="De Carvalho L.P.S."/>
            <person name="Shen B."/>
        </authorList>
    </citation>
    <scope>NUCLEOTIDE SEQUENCE [LARGE SCALE GENOMIC DNA]</scope>
    <source>
        <strain evidence="2 3">NPDC050545</strain>
    </source>
</reference>
<dbReference type="Proteomes" id="UP001612741">
    <property type="component" value="Unassembled WGS sequence"/>
</dbReference>
<accession>A0ABW7ZCE3</accession>
<sequence>MSSPAALESKDHLITVWTALVSDRGGQVDTDDGVCRMWADSTFGFWNTVTLTGTDIQADALSDQLSRAASFMRTRSQAGYMWIFEDLLSGQAKEELFSRAAEPGLELAFSGRGMAGDLTLSEPRHPELEFRRVETDEHLADYGEINALAYGMPPEVGRDALAGSALWRGDGPSSVSGKRSDVHAYLGYRDGRAVTCAATVAGPDSIFLALVATLPAETRKGYGEAVTRKAIHEGLKHTGHRRLVLHATQAGQPVYERIGCQANTPIHFLQLAKS</sequence>
<feature type="domain" description="N-acetyltransferase" evidence="1">
    <location>
        <begin position="128"/>
        <end position="274"/>
    </location>
</feature>
<protein>
    <submittedName>
        <fullName evidence="2">GNAT family N-acetyltransferase</fullName>
    </submittedName>
</protein>
<keyword evidence="3" id="KW-1185">Reference proteome</keyword>
<dbReference type="Pfam" id="PF00583">
    <property type="entry name" value="Acetyltransf_1"/>
    <property type="match status" value="1"/>
</dbReference>
<dbReference type="RefSeq" id="WP_397092107.1">
    <property type="nucleotide sequence ID" value="NZ_JBITGY010000023.1"/>
</dbReference>
<dbReference type="Gene3D" id="3.40.630.30">
    <property type="match status" value="1"/>
</dbReference>
<gene>
    <name evidence="2" type="ORF">ACIBG2_50815</name>
</gene>
<proteinExistence type="predicted"/>
<evidence type="ECO:0000313" key="2">
    <source>
        <dbReference type="EMBL" id="MFI6505751.1"/>
    </source>
</evidence>
<dbReference type="InterPro" id="IPR016181">
    <property type="entry name" value="Acyl_CoA_acyltransferase"/>
</dbReference>
<name>A0ABW7ZCE3_9ACTN</name>
<evidence type="ECO:0000313" key="3">
    <source>
        <dbReference type="Proteomes" id="UP001612741"/>
    </source>
</evidence>
<dbReference type="EMBL" id="JBITGY010000023">
    <property type="protein sequence ID" value="MFI6505751.1"/>
    <property type="molecule type" value="Genomic_DNA"/>
</dbReference>
<dbReference type="InterPro" id="IPR000182">
    <property type="entry name" value="GNAT_dom"/>
</dbReference>
<evidence type="ECO:0000259" key="1">
    <source>
        <dbReference type="PROSITE" id="PS51186"/>
    </source>
</evidence>
<comment type="caution">
    <text evidence="2">The sequence shown here is derived from an EMBL/GenBank/DDBJ whole genome shotgun (WGS) entry which is preliminary data.</text>
</comment>
<dbReference type="SUPFAM" id="SSF55729">
    <property type="entry name" value="Acyl-CoA N-acyltransferases (Nat)"/>
    <property type="match status" value="1"/>
</dbReference>